<protein>
    <submittedName>
        <fullName evidence="2">Uncharacterized protein</fullName>
    </submittedName>
</protein>
<dbReference type="EMBL" id="LCTW02000126">
    <property type="protein sequence ID" value="KXX78289.1"/>
    <property type="molecule type" value="Genomic_DNA"/>
</dbReference>
<accession>A0A175W4A1</accession>
<evidence type="ECO:0000313" key="2">
    <source>
        <dbReference type="EMBL" id="KXX78289.1"/>
    </source>
</evidence>
<evidence type="ECO:0000256" key="1">
    <source>
        <dbReference type="SAM" id="MobiDB-lite"/>
    </source>
</evidence>
<dbReference type="AlphaFoldDB" id="A0A175W4A1"/>
<proteinExistence type="predicted"/>
<comment type="caution">
    <text evidence="2">The sequence shown here is derived from an EMBL/GenBank/DDBJ whole genome shotgun (WGS) entry which is preliminary data.</text>
</comment>
<organism evidence="2 3">
    <name type="scientific">Madurella mycetomatis</name>
    <dbReference type="NCBI Taxonomy" id="100816"/>
    <lineage>
        <taxon>Eukaryota</taxon>
        <taxon>Fungi</taxon>
        <taxon>Dikarya</taxon>
        <taxon>Ascomycota</taxon>
        <taxon>Pezizomycotina</taxon>
        <taxon>Sordariomycetes</taxon>
        <taxon>Sordariomycetidae</taxon>
        <taxon>Sordariales</taxon>
        <taxon>Sordariales incertae sedis</taxon>
        <taxon>Madurella</taxon>
    </lineage>
</organism>
<feature type="compositionally biased region" description="Low complexity" evidence="1">
    <location>
        <begin position="176"/>
        <end position="192"/>
    </location>
</feature>
<feature type="region of interest" description="Disordered" evidence="1">
    <location>
        <begin position="146"/>
        <end position="314"/>
    </location>
</feature>
<keyword evidence="3" id="KW-1185">Reference proteome</keyword>
<gene>
    <name evidence="2" type="ORF">MMYC01_206504</name>
</gene>
<dbReference type="VEuPathDB" id="FungiDB:MMYC01_206504"/>
<feature type="compositionally biased region" description="Basic and acidic residues" evidence="1">
    <location>
        <begin position="210"/>
        <end position="219"/>
    </location>
</feature>
<name>A0A175W4A1_9PEZI</name>
<reference evidence="2 3" key="1">
    <citation type="journal article" date="2016" name="Genome Announc.">
        <title>Genome Sequence of Madurella mycetomatis mm55, Isolated from a Human Mycetoma Case in Sudan.</title>
        <authorList>
            <person name="Smit S."/>
            <person name="Derks M.F."/>
            <person name="Bervoets S."/>
            <person name="Fahal A."/>
            <person name="van Leeuwen W."/>
            <person name="van Belkum A."/>
            <person name="van de Sande W.W."/>
        </authorList>
    </citation>
    <scope>NUCLEOTIDE SEQUENCE [LARGE SCALE GENOMIC DNA]</scope>
    <source>
        <strain evidence="3">mm55</strain>
    </source>
</reference>
<evidence type="ECO:0000313" key="3">
    <source>
        <dbReference type="Proteomes" id="UP000078237"/>
    </source>
</evidence>
<dbReference type="Proteomes" id="UP000078237">
    <property type="component" value="Unassembled WGS sequence"/>
</dbReference>
<sequence length="337" mass="35193">MAVLLSTAVRTTLRIPDSTLHPGPTEHLRFRTTANRPYHTGRSHSQMPANALTVLGLTLSIRAKPQNHMWRHRLALLPLMGFMSRHPHRLPTWGLPAMSALTPHQTSPLPSCHISLVSHLYTLVLRPHASFGSPPTPITNAARVQATRAAGPSPPGPERQLIVTPPGEQQSQVSLRPSPAEPGRPAAAEPAASPGPPVNAAQPAATLDETLGREGERTDTSTPPARESPAGDRALSGPESRSQDPGASPISGQGVPRARITSREPAASASAPGTPQATAVTPMETDTDGRARPSPDTPMEIDTEVTTEPATEPPGRAIALCATASDAPAEATSAPGP</sequence>